<reference evidence="10 11" key="1">
    <citation type="submission" date="2016-10" db="EMBL/GenBank/DDBJ databases">
        <authorList>
            <person name="de Groot N.N."/>
        </authorList>
    </citation>
    <scope>NUCLEOTIDE SEQUENCE [LARGE SCALE GENOMIC DNA]</scope>
    <source>
        <strain evidence="10 11">AA1</strain>
    </source>
</reference>
<keyword evidence="4" id="KW-0274">FAD</keyword>
<gene>
    <name evidence="10" type="ORF">SAMN05216233_104275</name>
</gene>
<dbReference type="GO" id="GO:0008609">
    <property type="term" value="F:alkylglycerone-phosphate synthase activity"/>
    <property type="evidence" value="ECO:0007669"/>
    <property type="project" value="InterPro"/>
</dbReference>
<dbReference type="InterPro" id="IPR016167">
    <property type="entry name" value="FAD-bd_PCMH_sub1"/>
</dbReference>
<feature type="region of interest" description="Disordered" evidence="8">
    <location>
        <begin position="1"/>
        <end position="20"/>
    </location>
</feature>
<evidence type="ECO:0000256" key="8">
    <source>
        <dbReference type="SAM" id="MobiDB-lite"/>
    </source>
</evidence>
<dbReference type="Gene3D" id="3.30.70.3450">
    <property type="match status" value="1"/>
</dbReference>
<feature type="domain" description="FAD-binding PCMH-type" evidence="9">
    <location>
        <begin position="116"/>
        <end position="306"/>
    </location>
</feature>
<dbReference type="InterPro" id="IPR025650">
    <property type="entry name" value="Alkyl-DHAP_Synthase"/>
</dbReference>
<dbReference type="Gene3D" id="3.30.300.330">
    <property type="match status" value="1"/>
</dbReference>
<dbReference type="InterPro" id="IPR004113">
    <property type="entry name" value="FAD-bd_oxidored_4_C"/>
</dbReference>
<dbReference type="AlphaFoldDB" id="A0A1G5DNC1"/>
<dbReference type="InterPro" id="IPR016164">
    <property type="entry name" value="FAD-linked_Oxase-like_C"/>
</dbReference>
<evidence type="ECO:0000256" key="5">
    <source>
        <dbReference type="PIRSR" id="PIRSR625650-1"/>
    </source>
</evidence>
<comment type="similarity">
    <text evidence="2">Belongs to the FAD-binding oxidoreductase/transferase type 4 family.</text>
</comment>
<keyword evidence="11" id="KW-1185">Reference proteome</keyword>
<dbReference type="Gene3D" id="3.30.465.10">
    <property type="match status" value="1"/>
</dbReference>
<sequence>MKRKKTSFEPQWRTTPPEPGSWRSIFKWGAPDGFKHPNAKLYAMLKETFGLSDDAFSAPVSAGDDPVTLGDKAPAMPLETIEAFTAICGEENVSVSDYDRVKYSTGKTMEEIYALRDGTPDKVADLIVHPRTEEEISRIVALCHEKKIPLHVFGGGSSVTLGLTPNKGGVTLVMATHMTRVVEFNETNQTITVECGIMGPALEDLLNNAPNTFNTRHPYTCGHFPQSFEFSTVGGWIAAKGSGQQSSYYGDAVDLVLGQTCVTPAGKVITLDYPSTATGPMVNDILKGGEGTYGILTRATLKVFRHTPGTRKNFSFIFPTWQDAVNATREISQAECGMPSVFRISDPEETYIGLKQHGIEGTPLDTFMTFKGYKSGQRCLLLGHTEGEKGFSKNVCKNVRRIAKANGAMSLTGYPVKLWQHGRFNDPYLREDLNDYGVVIDTLETGVKWDNLHQVHMGVRKYIKERPDTLCMTHCSHIYPQGTNLYFIFIGKFETRDEFVAFQRGIIQSIEENGGTLSHHHGVGRMMAPLMEKHLGKGQMDTLKALKKHFDPNNIMNPGGTLGLDEPTEP</sequence>
<dbReference type="GO" id="GO:0071949">
    <property type="term" value="F:FAD binding"/>
    <property type="evidence" value="ECO:0007669"/>
    <property type="project" value="InterPro"/>
</dbReference>
<dbReference type="InterPro" id="IPR016171">
    <property type="entry name" value="Vanillyl_alc_oxidase_C-sub2"/>
</dbReference>
<comment type="cofactor">
    <cofactor evidence="1">
        <name>FAD</name>
        <dbReference type="ChEBI" id="CHEBI:57692"/>
    </cofactor>
</comment>
<evidence type="ECO:0000313" key="10">
    <source>
        <dbReference type="EMBL" id="SCY15898.1"/>
    </source>
</evidence>
<evidence type="ECO:0000256" key="2">
    <source>
        <dbReference type="ARBA" id="ARBA00008000"/>
    </source>
</evidence>
<evidence type="ECO:0000256" key="7">
    <source>
        <dbReference type="PIRSR" id="PIRSR625650-4"/>
    </source>
</evidence>
<evidence type="ECO:0000256" key="4">
    <source>
        <dbReference type="ARBA" id="ARBA00022827"/>
    </source>
</evidence>
<evidence type="ECO:0000259" key="9">
    <source>
        <dbReference type="PROSITE" id="PS51387"/>
    </source>
</evidence>
<keyword evidence="3" id="KW-0285">Flavoprotein</keyword>
<evidence type="ECO:0000256" key="6">
    <source>
        <dbReference type="PIRSR" id="PIRSR625650-2"/>
    </source>
</evidence>
<feature type="binding site" evidence="6">
    <location>
        <position position="430"/>
    </location>
    <ligand>
        <name>substrate</name>
    </ligand>
</feature>
<dbReference type="SUPFAM" id="SSF56176">
    <property type="entry name" value="FAD-binding/transporter-associated domain-like"/>
    <property type="match status" value="1"/>
</dbReference>
<name>A0A1G5DNC1_9BACT</name>
<dbReference type="Pfam" id="PF02913">
    <property type="entry name" value="FAD-oxidase_C"/>
    <property type="match status" value="1"/>
</dbReference>
<dbReference type="Gene3D" id="3.30.43.10">
    <property type="entry name" value="Uridine Diphospho-n-acetylenolpyruvylglucosamine Reductase, domain 2"/>
    <property type="match status" value="1"/>
</dbReference>
<dbReference type="FunFam" id="1.10.45.10:FF:000001">
    <property type="entry name" value="D-lactate dehydrogenase mitochondrial"/>
    <property type="match status" value="1"/>
</dbReference>
<dbReference type="Pfam" id="PF01565">
    <property type="entry name" value="FAD_binding_4"/>
    <property type="match status" value="1"/>
</dbReference>
<organism evidence="10 11">
    <name type="scientific">Desulfoluna spongiiphila</name>
    <dbReference type="NCBI Taxonomy" id="419481"/>
    <lineage>
        <taxon>Bacteria</taxon>
        <taxon>Pseudomonadati</taxon>
        <taxon>Thermodesulfobacteriota</taxon>
        <taxon>Desulfobacteria</taxon>
        <taxon>Desulfobacterales</taxon>
        <taxon>Desulfolunaceae</taxon>
        <taxon>Desulfoluna</taxon>
    </lineage>
</organism>
<dbReference type="PANTHER" id="PTHR46568:SF1">
    <property type="entry name" value="ALKYLDIHYDROXYACETONEPHOSPHATE SYNTHASE, PEROXISOMAL"/>
    <property type="match status" value="1"/>
</dbReference>
<dbReference type="InterPro" id="IPR016169">
    <property type="entry name" value="FAD-bd_PCMH_sub2"/>
</dbReference>
<evidence type="ECO:0000313" key="11">
    <source>
        <dbReference type="Proteomes" id="UP000198870"/>
    </source>
</evidence>
<dbReference type="SUPFAM" id="SSF55103">
    <property type="entry name" value="FAD-linked oxidases, C-terminal domain"/>
    <property type="match status" value="1"/>
</dbReference>
<dbReference type="PROSITE" id="PS51387">
    <property type="entry name" value="FAD_PCMH"/>
    <property type="match status" value="1"/>
</dbReference>
<dbReference type="InterPro" id="IPR006094">
    <property type="entry name" value="Oxid_FAD_bind_N"/>
</dbReference>
<dbReference type="OrthoDB" id="9811557at2"/>
<accession>A0A1G5DNC1</accession>
<dbReference type="EMBL" id="FMUX01000004">
    <property type="protein sequence ID" value="SCY15898.1"/>
    <property type="molecule type" value="Genomic_DNA"/>
</dbReference>
<feature type="site" description="Important for enzyme activity" evidence="7">
    <location>
        <position position="343"/>
    </location>
</feature>
<feature type="active site" description="Proton donor/acceptor" evidence="5">
    <location>
        <position position="486"/>
    </location>
</feature>
<dbReference type="PANTHER" id="PTHR46568">
    <property type="entry name" value="ALKYLDIHYDROXYACETONEPHOSPHATE SYNTHASE, PEROXISOMAL"/>
    <property type="match status" value="1"/>
</dbReference>
<dbReference type="Proteomes" id="UP000198870">
    <property type="component" value="Unassembled WGS sequence"/>
</dbReference>
<dbReference type="Gene3D" id="1.10.45.10">
    <property type="entry name" value="Vanillyl-alcohol Oxidase, Chain A, domain 4"/>
    <property type="match status" value="1"/>
</dbReference>
<evidence type="ECO:0000256" key="1">
    <source>
        <dbReference type="ARBA" id="ARBA00001974"/>
    </source>
</evidence>
<dbReference type="InterPro" id="IPR016166">
    <property type="entry name" value="FAD-bd_PCMH"/>
</dbReference>
<evidence type="ECO:0000256" key="3">
    <source>
        <dbReference type="ARBA" id="ARBA00022630"/>
    </source>
</evidence>
<dbReference type="GO" id="GO:0008610">
    <property type="term" value="P:lipid biosynthetic process"/>
    <property type="evidence" value="ECO:0007669"/>
    <property type="project" value="InterPro"/>
</dbReference>
<dbReference type="InterPro" id="IPR036318">
    <property type="entry name" value="FAD-bd_PCMH-like_sf"/>
</dbReference>
<dbReference type="STRING" id="419481.SAMN05216233_104275"/>
<dbReference type="RefSeq" id="WP_092210117.1">
    <property type="nucleotide sequence ID" value="NZ_FMUX01000004.1"/>
</dbReference>
<proteinExistence type="inferred from homology"/>
<protein>
    <submittedName>
        <fullName evidence="10">Alkyldihydroxyacetonephosphate synthase</fullName>
    </submittedName>
</protein>